<feature type="compositionally biased region" description="Low complexity" evidence="2">
    <location>
        <begin position="984"/>
        <end position="1038"/>
    </location>
</feature>
<dbReference type="OrthoDB" id="204572at2759"/>
<dbReference type="SUPFAM" id="SSF47473">
    <property type="entry name" value="EF-hand"/>
    <property type="match status" value="1"/>
</dbReference>
<feature type="compositionally biased region" description="Basic and acidic residues" evidence="2">
    <location>
        <begin position="775"/>
        <end position="785"/>
    </location>
</feature>
<feature type="region of interest" description="Disordered" evidence="2">
    <location>
        <begin position="466"/>
        <end position="629"/>
    </location>
</feature>
<dbReference type="InterPro" id="IPR036872">
    <property type="entry name" value="CH_dom_sf"/>
</dbReference>
<dbReference type="InterPro" id="IPR010441">
    <property type="entry name" value="CH_2"/>
</dbReference>
<gene>
    <name evidence="4" type="ORF">TrCOL_g7267</name>
</gene>
<dbReference type="Gene3D" id="1.10.238.10">
    <property type="entry name" value="EF-hand"/>
    <property type="match status" value="1"/>
</dbReference>
<accession>A0A9W7GQG7</accession>
<dbReference type="Gene3D" id="1.10.418.10">
    <property type="entry name" value="Calponin-like domain"/>
    <property type="match status" value="1"/>
</dbReference>
<dbReference type="SMART" id="SM00054">
    <property type="entry name" value="EFh"/>
    <property type="match status" value="2"/>
</dbReference>
<feature type="compositionally biased region" description="Low complexity" evidence="2">
    <location>
        <begin position="513"/>
        <end position="525"/>
    </location>
</feature>
<feature type="compositionally biased region" description="Basic and acidic residues" evidence="2">
    <location>
        <begin position="698"/>
        <end position="724"/>
    </location>
</feature>
<evidence type="ECO:0000313" key="4">
    <source>
        <dbReference type="EMBL" id="GMI48863.1"/>
    </source>
</evidence>
<dbReference type="PROSITE" id="PS00018">
    <property type="entry name" value="EF_HAND_1"/>
    <property type="match status" value="2"/>
</dbReference>
<dbReference type="PANTHER" id="PTHR12509">
    <property type="entry name" value="SPERMATOGENESIS-ASSOCIATED 4-RELATED"/>
    <property type="match status" value="1"/>
</dbReference>
<feature type="compositionally biased region" description="Basic and acidic residues" evidence="2">
    <location>
        <begin position="66"/>
        <end position="99"/>
    </location>
</feature>
<dbReference type="InterPro" id="IPR002048">
    <property type="entry name" value="EF_hand_dom"/>
</dbReference>
<name>A0A9W7GQG7_9STRA</name>
<feature type="domain" description="EF-hand" evidence="3">
    <location>
        <begin position="390"/>
        <end position="425"/>
    </location>
</feature>
<feature type="compositionally biased region" description="Basic and acidic residues" evidence="2">
    <location>
        <begin position="748"/>
        <end position="758"/>
    </location>
</feature>
<dbReference type="AlphaFoldDB" id="A0A9W7GQG7"/>
<sequence>MSDQYDDDELDPSLLAMMGEIPQSTALLNIDSIQIQGLNDMMEGANYAVGQLEEQGRGNEEEEKEEGNIADKESEGEKNAENDQNKPNKAPEKKPKQKEGAFFNKRIKHSEDELATGISDAERLYEMTKQNPVTRNLFVWLKRMKLRRFRPERIRNDLANGYVVAEILSRFFPAQISTHSFDLAIHAKAKQDNWKQLQKFFRKYSEFGEVLKQRDINALCDPTVGIKGNDSGIHVLLDVYRFLFKCELVPNLSSWGQGAGKLPLRNPQANDAALFANLKEGKAAMDSGEKRKSAATKEKPVQLSAAEQARLDEMHTFMGYRLTLDLLEKLTEAIQKMPGMTPKSSSMSGKVHVNVSKIFNVFDMDMTKDIDLEEFVKVIRKDLKISKKKVSTENLQSIFQFIDKDKSKAVTLQEFATFSREAQKAKKSGALDDEKKKREREKSMGKDLTKGKAALLEEKAEKVKRKKAALAAKRKVGGKAGESRSRSPSPKKGGKGKTSPKEKKNGIGRGRNRSPSPRGRSSPQPASKPELTPEEIRAVQARNQKNQQRRRTLRTLAGKEGPPEIAPLPVLTRKDNIPGHGDRRISKLVAEGFMPESPKRKGKKLGEPSFHGGKEVGKGKAAEKASPKAAGKAAINTAADAVKKAKATATKKAAGNDVGKEKIRNGKAAAMHANKKEESEIASSNKKRSGATGAMRSKAADKALKGRNPGENKKMAKEEDEKRGGKNVPTKPAEPKPSKAMTSPRGKNIKESKVEVVLKKPPKKGRIIKRGGSVKNKEAKKEKEELAVGKDNSEVVESVQEYKGGQKFVGEGQQQYGVEGEQQYGGEGQQYGVGGQQYIVGEQPYEGLQHFEREQQYHYMQNMQNANNHEMLHNPSTIIEEGESLSSGHTNLGSISAALGGGGGSLPQQQQKIGEFVDAIGMDLELIKQQNQEAVQQQEIQLQQQGGFYGGGQGGYGMQMPMDSYHHQQMMYQQPQLFYGQERQQSQQSAVSSTTSSQPQQWPPQQKGGFNQQMQMQMQMQGQGQLGQEQGEQVQVQVQGQEQPVMQPQMPPPMSMFQQNYALAYPGFSSFDAYGGGPAGGIAPGQRYAQAGGPFVAGIPVLHVLKTPRDPTQRLSGVAINTNRAKIQPSPSPEL</sequence>
<dbReference type="InterPro" id="IPR011992">
    <property type="entry name" value="EF-hand-dom_pair"/>
</dbReference>
<feature type="compositionally biased region" description="Basic and acidic residues" evidence="2">
    <location>
        <begin position="612"/>
        <end position="626"/>
    </location>
</feature>
<dbReference type="GO" id="GO:0008017">
    <property type="term" value="F:microtubule binding"/>
    <property type="evidence" value="ECO:0007669"/>
    <property type="project" value="TreeGrafter"/>
</dbReference>
<dbReference type="GO" id="GO:0051493">
    <property type="term" value="P:regulation of cytoskeleton organization"/>
    <property type="evidence" value="ECO:0007669"/>
    <property type="project" value="TreeGrafter"/>
</dbReference>
<feature type="region of interest" description="Disordered" evidence="2">
    <location>
        <begin position="645"/>
        <end position="785"/>
    </location>
</feature>
<dbReference type="Proteomes" id="UP001165065">
    <property type="component" value="Unassembled WGS sequence"/>
</dbReference>
<evidence type="ECO:0000256" key="1">
    <source>
        <dbReference type="ARBA" id="ARBA00022837"/>
    </source>
</evidence>
<protein>
    <recommendedName>
        <fullName evidence="3">EF-hand domain-containing protein</fullName>
    </recommendedName>
</protein>
<evidence type="ECO:0000259" key="3">
    <source>
        <dbReference type="PROSITE" id="PS50222"/>
    </source>
</evidence>
<dbReference type="CDD" id="cd00051">
    <property type="entry name" value="EFh"/>
    <property type="match status" value="1"/>
</dbReference>
<dbReference type="Pfam" id="PF06294">
    <property type="entry name" value="CH_2"/>
    <property type="match status" value="1"/>
</dbReference>
<dbReference type="PANTHER" id="PTHR12509:SF8">
    <property type="entry name" value="SPERMATOGENESIS-ASSOCIATED PROTEIN 4"/>
    <property type="match status" value="1"/>
</dbReference>
<dbReference type="InterPro" id="IPR052111">
    <property type="entry name" value="Spermatogenesis_Ciliary_MAP"/>
</dbReference>
<evidence type="ECO:0000256" key="2">
    <source>
        <dbReference type="SAM" id="MobiDB-lite"/>
    </source>
</evidence>
<evidence type="ECO:0000313" key="5">
    <source>
        <dbReference type="Proteomes" id="UP001165065"/>
    </source>
</evidence>
<comment type="caution">
    <text evidence="4">The sequence shown here is derived from an EMBL/GenBank/DDBJ whole genome shotgun (WGS) entry which is preliminary data.</text>
</comment>
<feature type="compositionally biased region" description="Basic residues" evidence="2">
    <location>
        <begin position="466"/>
        <end position="477"/>
    </location>
</feature>
<dbReference type="GO" id="GO:0005509">
    <property type="term" value="F:calcium ion binding"/>
    <property type="evidence" value="ECO:0007669"/>
    <property type="project" value="InterPro"/>
</dbReference>
<reference evidence="5" key="1">
    <citation type="journal article" date="2023" name="Commun. Biol.">
        <title>Genome analysis of Parmales, the sister group of diatoms, reveals the evolutionary specialization of diatoms from phago-mixotrophs to photoautotrophs.</title>
        <authorList>
            <person name="Ban H."/>
            <person name="Sato S."/>
            <person name="Yoshikawa S."/>
            <person name="Yamada K."/>
            <person name="Nakamura Y."/>
            <person name="Ichinomiya M."/>
            <person name="Sato N."/>
            <person name="Blanc-Mathieu R."/>
            <person name="Endo H."/>
            <person name="Kuwata A."/>
            <person name="Ogata H."/>
        </authorList>
    </citation>
    <scope>NUCLEOTIDE SEQUENCE [LARGE SCALE GENOMIC DNA]</scope>
</reference>
<keyword evidence="1" id="KW-0106">Calcium</keyword>
<proteinExistence type="predicted"/>
<dbReference type="EMBL" id="BRYA01000440">
    <property type="protein sequence ID" value="GMI48863.1"/>
    <property type="molecule type" value="Genomic_DNA"/>
</dbReference>
<feature type="region of interest" description="Disordered" evidence="2">
    <location>
        <begin position="50"/>
        <end position="106"/>
    </location>
</feature>
<dbReference type="GO" id="GO:0005930">
    <property type="term" value="C:axoneme"/>
    <property type="evidence" value="ECO:0007669"/>
    <property type="project" value="TreeGrafter"/>
</dbReference>
<organism evidence="4 5">
    <name type="scientific">Triparma columacea</name>
    <dbReference type="NCBI Taxonomy" id="722753"/>
    <lineage>
        <taxon>Eukaryota</taxon>
        <taxon>Sar</taxon>
        <taxon>Stramenopiles</taxon>
        <taxon>Ochrophyta</taxon>
        <taxon>Bolidophyceae</taxon>
        <taxon>Parmales</taxon>
        <taxon>Triparmaceae</taxon>
        <taxon>Triparma</taxon>
    </lineage>
</organism>
<feature type="compositionally biased region" description="Basic and acidic residues" evidence="2">
    <location>
        <begin position="572"/>
        <end position="585"/>
    </location>
</feature>
<feature type="compositionally biased region" description="Basic residues" evidence="2">
    <location>
        <begin position="760"/>
        <end position="769"/>
    </location>
</feature>
<feature type="region of interest" description="Disordered" evidence="2">
    <location>
        <begin position="423"/>
        <end position="453"/>
    </location>
</feature>
<dbReference type="PROSITE" id="PS50222">
    <property type="entry name" value="EF_HAND_2"/>
    <property type="match status" value="1"/>
</dbReference>
<feature type="region of interest" description="Disordered" evidence="2">
    <location>
        <begin position="981"/>
        <end position="1038"/>
    </location>
</feature>
<keyword evidence="5" id="KW-1185">Reference proteome</keyword>
<dbReference type="InterPro" id="IPR018247">
    <property type="entry name" value="EF_Hand_1_Ca_BS"/>
</dbReference>